<protein>
    <submittedName>
        <fullName evidence="2">Uncharacterized protein</fullName>
    </submittedName>
</protein>
<evidence type="ECO:0000313" key="3">
    <source>
        <dbReference type="Proteomes" id="UP000670092"/>
    </source>
</evidence>
<keyword evidence="1" id="KW-1133">Transmembrane helix</keyword>
<keyword evidence="1" id="KW-0472">Membrane</keyword>
<evidence type="ECO:0000256" key="1">
    <source>
        <dbReference type="SAM" id="Phobius"/>
    </source>
</evidence>
<sequence length="127" mass="14784">MTSAALASINRRIKKHLQRKVDLYVERSEVLRKRRAADTAVAEKRKREDEAFKAEVGRANVKAAGMSTHLTFDSYLGSHFIISLFPLFLFLFFLVHLSLHFNFPFILPGNHLVKTNLRIRFNHNYQL</sequence>
<dbReference type="Proteomes" id="UP000670092">
    <property type="component" value="Unassembled WGS sequence"/>
</dbReference>
<gene>
    <name evidence="2" type="ORF">I7I52_06800</name>
</gene>
<dbReference type="EMBL" id="JAEVHI010000003">
    <property type="protein sequence ID" value="KAG5296222.1"/>
    <property type="molecule type" value="Genomic_DNA"/>
</dbReference>
<proteinExistence type="predicted"/>
<dbReference type="OrthoDB" id="4188651at2759"/>
<dbReference type="AlphaFoldDB" id="A0A8H8D0A6"/>
<evidence type="ECO:0000313" key="2">
    <source>
        <dbReference type="EMBL" id="KAG5296222.1"/>
    </source>
</evidence>
<accession>A0A8H8D0A6</accession>
<keyword evidence="1" id="KW-0812">Transmembrane</keyword>
<dbReference type="VEuPathDB" id="FungiDB:I7I52_06800"/>
<name>A0A8H8D0A6_AJECA</name>
<comment type="caution">
    <text evidence="2">The sequence shown here is derived from an EMBL/GenBank/DDBJ whole genome shotgun (WGS) entry which is preliminary data.</text>
</comment>
<reference evidence="2 3" key="1">
    <citation type="submission" date="2021-01" db="EMBL/GenBank/DDBJ databases">
        <title>Chromosome-level genome assembly of a human fungal pathogen reveals clustering of transcriptionally co-regulated genes.</title>
        <authorList>
            <person name="Voorhies M."/>
            <person name="Cohen S."/>
            <person name="Shea T.P."/>
            <person name="Petrus S."/>
            <person name="Munoz J.F."/>
            <person name="Poplawski S."/>
            <person name="Goldman W.E."/>
            <person name="Michael T."/>
            <person name="Cuomo C.A."/>
            <person name="Sil A."/>
            <person name="Beyhan S."/>
        </authorList>
    </citation>
    <scope>NUCLEOTIDE SEQUENCE [LARGE SCALE GENOMIC DNA]</scope>
    <source>
        <strain evidence="2 3">G184AR</strain>
    </source>
</reference>
<feature type="transmembrane region" description="Helical" evidence="1">
    <location>
        <begin position="76"/>
        <end position="97"/>
    </location>
</feature>
<organism evidence="2 3">
    <name type="scientific">Ajellomyces capsulatus</name>
    <name type="common">Darling's disease fungus</name>
    <name type="synonym">Histoplasma capsulatum</name>
    <dbReference type="NCBI Taxonomy" id="5037"/>
    <lineage>
        <taxon>Eukaryota</taxon>
        <taxon>Fungi</taxon>
        <taxon>Dikarya</taxon>
        <taxon>Ascomycota</taxon>
        <taxon>Pezizomycotina</taxon>
        <taxon>Eurotiomycetes</taxon>
        <taxon>Eurotiomycetidae</taxon>
        <taxon>Onygenales</taxon>
        <taxon>Ajellomycetaceae</taxon>
        <taxon>Histoplasma</taxon>
    </lineage>
</organism>